<dbReference type="InterPro" id="IPR036291">
    <property type="entry name" value="NAD(P)-bd_dom_sf"/>
</dbReference>
<organism evidence="14 16">
    <name type="scientific">Streptococcus constellatus</name>
    <dbReference type="NCBI Taxonomy" id="76860"/>
    <lineage>
        <taxon>Bacteria</taxon>
        <taxon>Bacillati</taxon>
        <taxon>Bacillota</taxon>
        <taxon>Bacilli</taxon>
        <taxon>Lactobacillales</taxon>
        <taxon>Streptococcaceae</taxon>
        <taxon>Streptococcus</taxon>
        <taxon>Streptococcus anginosus group</taxon>
    </lineage>
</organism>
<reference evidence="15 17" key="2">
    <citation type="submission" date="2019-07" db="EMBL/GenBank/DDBJ databases">
        <authorList>
            <person name="Hibberd C M."/>
            <person name="Gehrig L. J."/>
            <person name="Chang H.-W."/>
            <person name="Venkatesh S."/>
        </authorList>
    </citation>
    <scope>NUCLEOTIDE SEQUENCE [LARGE SCALE GENOMIC DNA]</scope>
    <source>
        <strain evidence="15">Streptococcus_constellatus_SS_Bg39</strain>
    </source>
</reference>
<reference evidence="14 16" key="1">
    <citation type="submission" date="2014-12" db="EMBL/GenBank/DDBJ databases">
        <title>Partial genome sequence of Streptococcus constellatus KCOM 1650 (= ChDC B144).</title>
        <authorList>
            <person name="Kook J.-K."/>
            <person name="Park S.-N."/>
            <person name="Lim Y.K."/>
            <person name="Jo E."/>
        </authorList>
    </citation>
    <scope>NUCLEOTIDE SEQUENCE [LARGE SCALE GENOMIC DNA]</scope>
    <source>
        <strain evidence="14 16">KCOM 1650</strain>
    </source>
</reference>
<dbReference type="Proteomes" id="UP000031339">
    <property type="component" value="Unassembled WGS sequence"/>
</dbReference>
<evidence type="ECO:0000256" key="4">
    <source>
        <dbReference type="ARBA" id="ARBA00013014"/>
    </source>
</evidence>
<dbReference type="Proteomes" id="UP000385544">
    <property type="component" value="Unassembled WGS sequence"/>
</dbReference>
<dbReference type="Pfam" id="PF02558">
    <property type="entry name" value="ApbA"/>
    <property type="match status" value="1"/>
</dbReference>
<evidence type="ECO:0000256" key="5">
    <source>
        <dbReference type="ARBA" id="ARBA00019465"/>
    </source>
</evidence>
<accession>A0A0C1K6M5</accession>
<dbReference type="InterPro" id="IPR013332">
    <property type="entry name" value="KPR_N"/>
</dbReference>
<dbReference type="SUPFAM" id="SSF51735">
    <property type="entry name" value="NAD(P)-binding Rossmann-fold domains"/>
    <property type="match status" value="1"/>
</dbReference>
<comment type="catalytic activity">
    <reaction evidence="10 11">
        <text>(R)-pantoate + NADP(+) = 2-dehydropantoate + NADPH + H(+)</text>
        <dbReference type="Rhea" id="RHEA:16233"/>
        <dbReference type="ChEBI" id="CHEBI:11561"/>
        <dbReference type="ChEBI" id="CHEBI:15378"/>
        <dbReference type="ChEBI" id="CHEBI:15980"/>
        <dbReference type="ChEBI" id="CHEBI:57783"/>
        <dbReference type="ChEBI" id="CHEBI:58349"/>
        <dbReference type="EC" id="1.1.1.169"/>
    </reaction>
</comment>
<evidence type="ECO:0000256" key="1">
    <source>
        <dbReference type="ARBA" id="ARBA00002919"/>
    </source>
</evidence>
<dbReference type="AlphaFoldDB" id="A0A0C1K6M5"/>
<dbReference type="EC" id="1.1.1.169" evidence="4 11"/>
<dbReference type="InterPro" id="IPR050838">
    <property type="entry name" value="Ketopantoate_reductase"/>
</dbReference>
<evidence type="ECO:0000256" key="7">
    <source>
        <dbReference type="ARBA" id="ARBA00022857"/>
    </source>
</evidence>
<dbReference type="InterPro" id="IPR003710">
    <property type="entry name" value="ApbA"/>
</dbReference>
<dbReference type="NCBIfam" id="NF005088">
    <property type="entry name" value="PRK06522.1-2"/>
    <property type="match status" value="1"/>
</dbReference>
<dbReference type="UniPathway" id="UPA00028">
    <property type="reaction ID" value="UER00004"/>
</dbReference>
<evidence type="ECO:0000259" key="12">
    <source>
        <dbReference type="Pfam" id="PF02558"/>
    </source>
</evidence>
<dbReference type="GO" id="GO:0015940">
    <property type="term" value="P:pantothenate biosynthetic process"/>
    <property type="evidence" value="ECO:0007669"/>
    <property type="project" value="UniProtKB-UniPathway"/>
</dbReference>
<feature type="domain" description="Ketopantoate reductase N-terminal" evidence="12">
    <location>
        <begin position="3"/>
        <end position="150"/>
    </location>
</feature>
<dbReference type="InterPro" id="IPR013752">
    <property type="entry name" value="KPA_reductase"/>
</dbReference>
<sequence>MNITIAGAGAMGSRFGLMLHQAGHKVILVDGWADHVKAIQKNGLQANFNGEELVAKLPIYLQNEVEPTLSSDLIILFTKAMQLEAMLTDIQPLIKEHTNVLCLLNGIGHEEIIEKYVPKEHIMIGNTMWTAGMEGPGRVKLFGNGTVALKNLVSDSKAKQAADHIVEILNSAGLNAQYSENILHAIYKKACVNGTMNGLCTILLSNMADFGDTTPAHTIVERIVSEFAAVAKYENVDLNVEETVDYIEKNCYNRDTIGLHHPSMYQDLNEHNRLTEIDYINGAVVRKGQKYGVQTPYCSFLTELVHCKEQILGAK</sequence>
<dbReference type="Gene3D" id="3.40.50.720">
    <property type="entry name" value="NAD(P)-binding Rossmann-like Domain"/>
    <property type="match status" value="1"/>
</dbReference>
<dbReference type="Pfam" id="PF08546">
    <property type="entry name" value="ApbA_C"/>
    <property type="match status" value="1"/>
</dbReference>
<evidence type="ECO:0000256" key="10">
    <source>
        <dbReference type="ARBA" id="ARBA00048793"/>
    </source>
</evidence>
<dbReference type="PANTHER" id="PTHR43765">
    <property type="entry name" value="2-DEHYDROPANTOATE 2-REDUCTASE-RELATED"/>
    <property type="match status" value="1"/>
</dbReference>
<dbReference type="PANTHER" id="PTHR43765:SF2">
    <property type="entry name" value="2-DEHYDROPANTOATE 2-REDUCTASE"/>
    <property type="match status" value="1"/>
</dbReference>
<evidence type="ECO:0000256" key="8">
    <source>
        <dbReference type="ARBA" id="ARBA00023002"/>
    </source>
</evidence>
<evidence type="ECO:0000256" key="6">
    <source>
        <dbReference type="ARBA" id="ARBA00022655"/>
    </source>
</evidence>
<evidence type="ECO:0000313" key="14">
    <source>
        <dbReference type="EMBL" id="KIC78546.1"/>
    </source>
</evidence>
<dbReference type="EMBL" id="JWIY01000001">
    <property type="protein sequence ID" value="KIC78546.1"/>
    <property type="molecule type" value="Genomic_DNA"/>
</dbReference>
<dbReference type="InterPro" id="IPR013328">
    <property type="entry name" value="6PGD_dom2"/>
</dbReference>
<evidence type="ECO:0000313" key="15">
    <source>
        <dbReference type="EMBL" id="VUW94672.1"/>
    </source>
</evidence>
<comment type="similarity">
    <text evidence="3 11">Belongs to the ketopantoate reductase family.</text>
</comment>
<evidence type="ECO:0000313" key="17">
    <source>
        <dbReference type="Proteomes" id="UP000385544"/>
    </source>
</evidence>
<dbReference type="InterPro" id="IPR008927">
    <property type="entry name" value="6-PGluconate_DH-like_C_sf"/>
</dbReference>
<comment type="function">
    <text evidence="1 11">Catalyzes the NADPH-dependent reduction of ketopantoate into pantoic acid.</text>
</comment>
<name>A0A0C1K6M5_STRCV</name>
<evidence type="ECO:0000259" key="13">
    <source>
        <dbReference type="Pfam" id="PF08546"/>
    </source>
</evidence>
<dbReference type="Gene3D" id="1.10.1040.10">
    <property type="entry name" value="N-(1-d-carboxylethyl)-l-norvaline Dehydrogenase, domain 2"/>
    <property type="match status" value="1"/>
</dbReference>
<evidence type="ECO:0000256" key="2">
    <source>
        <dbReference type="ARBA" id="ARBA00004994"/>
    </source>
</evidence>
<keyword evidence="8 11" id="KW-0560">Oxidoreductase</keyword>
<dbReference type="SUPFAM" id="SSF48179">
    <property type="entry name" value="6-phosphogluconate dehydrogenase C-terminal domain-like"/>
    <property type="match status" value="1"/>
</dbReference>
<comment type="pathway">
    <text evidence="2 11">Cofactor biosynthesis; (R)-pantothenate biosynthesis; (R)-pantoate from 3-methyl-2-oxobutanoate: step 2/2.</text>
</comment>
<dbReference type="STRING" id="862969.SCI_0878"/>
<dbReference type="EMBL" id="CABHMZ010000006">
    <property type="protein sequence ID" value="VUW94672.1"/>
    <property type="molecule type" value="Genomic_DNA"/>
</dbReference>
<dbReference type="GO" id="GO:0005737">
    <property type="term" value="C:cytoplasm"/>
    <property type="evidence" value="ECO:0007669"/>
    <property type="project" value="TreeGrafter"/>
</dbReference>
<evidence type="ECO:0000256" key="11">
    <source>
        <dbReference type="RuleBase" id="RU362068"/>
    </source>
</evidence>
<evidence type="ECO:0000256" key="9">
    <source>
        <dbReference type="ARBA" id="ARBA00032024"/>
    </source>
</evidence>
<dbReference type="OrthoDB" id="9800163at2"/>
<dbReference type="GO" id="GO:0008677">
    <property type="term" value="F:2-dehydropantoate 2-reductase activity"/>
    <property type="evidence" value="ECO:0007669"/>
    <property type="project" value="UniProtKB-EC"/>
</dbReference>
<feature type="domain" description="Ketopantoate reductase C-terminal" evidence="13">
    <location>
        <begin position="181"/>
        <end position="308"/>
    </location>
</feature>
<evidence type="ECO:0000313" key="16">
    <source>
        <dbReference type="Proteomes" id="UP000031339"/>
    </source>
</evidence>
<dbReference type="NCBIfam" id="TIGR00745">
    <property type="entry name" value="apbA_panE"/>
    <property type="match status" value="1"/>
</dbReference>
<keyword evidence="7 11" id="KW-0521">NADP</keyword>
<dbReference type="RefSeq" id="WP_039677073.1">
    <property type="nucleotide sequence ID" value="NZ_CABHMZ010000006.1"/>
</dbReference>
<dbReference type="eggNOG" id="COG1893">
    <property type="taxonomic scope" value="Bacteria"/>
</dbReference>
<proteinExistence type="inferred from homology"/>
<dbReference type="GO" id="GO:0050661">
    <property type="term" value="F:NADP binding"/>
    <property type="evidence" value="ECO:0007669"/>
    <property type="project" value="TreeGrafter"/>
</dbReference>
<evidence type="ECO:0000256" key="3">
    <source>
        <dbReference type="ARBA" id="ARBA00007870"/>
    </source>
</evidence>
<protein>
    <recommendedName>
        <fullName evidence="5 11">2-dehydropantoate 2-reductase</fullName>
        <ecNumber evidence="4 11">1.1.1.169</ecNumber>
    </recommendedName>
    <alternativeName>
        <fullName evidence="9 11">Ketopantoate reductase</fullName>
    </alternativeName>
</protein>
<keyword evidence="6 11" id="KW-0566">Pantothenate biosynthesis</keyword>
<gene>
    <name evidence="15" type="primary">panE</name>
    <name evidence="14" type="ORF">RN79_02985</name>
    <name evidence="15" type="ORF">SCSS39_00539</name>
</gene>